<gene>
    <name evidence="1" type="ORF">RhiirC2_761848</name>
</gene>
<dbReference type="Proteomes" id="UP000233469">
    <property type="component" value="Unassembled WGS sequence"/>
</dbReference>
<evidence type="ECO:0000313" key="1">
    <source>
        <dbReference type="EMBL" id="PKK60395.1"/>
    </source>
</evidence>
<reference evidence="1 2" key="1">
    <citation type="submission" date="2016-04" db="EMBL/GenBank/DDBJ databases">
        <title>Genome analyses suggest a sexual origin of heterokaryosis in a supposedly ancient asexual fungus.</title>
        <authorList>
            <person name="Ropars J."/>
            <person name="Sedzielewska K."/>
            <person name="Noel J."/>
            <person name="Charron P."/>
            <person name="Farinelli L."/>
            <person name="Marton T."/>
            <person name="Kruger M."/>
            <person name="Pelin A."/>
            <person name="Brachmann A."/>
            <person name="Corradi N."/>
        </authorList>
    </citation>
    <scope>NUCLEOTIDE SEQUENCE [LARGE SCALE GENOMIC DNA]</scope>
    <source>
        <strain evidence="1 2">C2</strain>
    </source>
</reference>
<comment type="caution">
    <text evidence="1">The sequence shown here is derived from an EMBL/GenBank/DDBJ whole genome shotgun (WGS) entry which is preliminary data.</text>
</comment>
<dbReference type="EMBL" id="LLXL01002601">
    <property type="protein sequence ID" value="PKK60395.1"/>
    <property type="molecule type" value="Genomic_DNA"/>
</dbReference>
<evidence type="ECO:0000313" key="2">
    <source>
        <dbReference type="Proteomes" id="UP000233469"/>
    </source>
</evidence>
<accession>A0A2N1MFH2</accession>
<proteinExistence type="predicted"/>
<protein>
    <submittedName>
        <fullName evidence="1">Uncharacterized protein</fullName>
    </submittedName>
</protein>
<reference evidence="1 2" key="2">
    <citation type="submission" date="2017-10" db="EMBL/GenBank/DDBJ databases">
        <title>Extensive intraspecific genome diversity in a model arbuscular mycorrhizal fungus.</title>
        <authorList>
            <person name="Chen E.C.H."/>
            <person name="Morin E."/>
            <person name="Baudet D."/>
            <person name="Noel J."/>
            <person name="Ndikumana S."/>
            <person name="Charron P."/>
            <person name="St-Onge C."/>
            <person name="Giorgi J."/>
            <person name="Grigoriev I.V."/>
            <person name="Roux C."/>
            <person name="Martin F.M."/>
            <person name="Corradi N."/>
        </authorList>
    </citation>
    <scope>NUCLEOTIDE SEQUENCE [LARGE SCALE GENOMIC DNA]</scope>
    <source>
        <strain evidence="1 2">C2</strain>
    </source>
</reference>
<name>A0A2N1MFH2_9GLOM</name>
<sequence length="66" mass="7989">MQLDLDNMNLYKVDLNPLNLKDKIYTMKEIEELGTMMESSFEFKEYFNNDDKKPKPRYLHVFIVPL</sequence>
<dbReference type="VEuPathDB" id="FungiDB:FUN_002849"/>
<organism evidence="1 2">
    <name type="scientific">Rhizophagus irregularis</name>
    <dbReference type="NCBI Taxonomy" id="588596"/>
    <lineage>
        <taxon>Eukaryota</taxon>
        <taxon>Fungi</taxon>
        <taxon>Fungi incertae sedis</taxon>
        <taxon>Mucoromycota</taxon>
        <taxon>Glomeromycotina</taxon>
        <taxon>Glomeromycetes</taxon>
        <taxon>Glomerales</taxon>
        <taxon>Glomeraceae</taxon>
        <taxon>Rhizophagus</taxon>
    </lineage>
</organism>
<dbReference type="AlphaFoldDB" id="A0A2N1MFH2"/>